<evidence type="ECO:0000313" key="2">
    <source>
        <dbReference type="Proteomes" id="UP001303587"/>
    </source>
</evidence>
<accession>A0AA96VE55</accession>
<dbReference type="Proteomes" id="UP001303587">
    <property type="component" value="Chromosome"/>
</dbReference>
<gene>
    <name evidence="1" type="ORF">MsAc7_05240</name>
</gene>
<sequence length="84" mass="9415">MLCNLVSDCTGGFYFTVCTGGFYFPIAFCDNPQSDIFVRFASENIRLRISSGMWLLYEPVLSLLLSAAAGKIPPFLIQKQKIIR</sequence>
<dbReference type="GeneID" id="89229641"/>
<organism evidence="1 2">
    <name type="scientific">Methanolapillus millepedarum</name>
    <dbReference type="NCBI Taxonomy" id="3028296"/>
    <lineage>
        <taxon>Archaea</taxon>
        <taxon>Methanobacteriati</taxon>
        <taxon>Methanobacteriota</taxon>
        <taxon>Stenosarchaea group</taxon>
        <taxon>Methanomicrobia</taxon>
        <taxon>Methanosarcinales</taxon>
        <taxon>Methanosarcinaceae</taxon>
        <taxon>Methanolapillus</taxon>
    </lineage>
</organism>
<proteinExistence type="predicted"/>
<dbReference type="EMBL" id="CP131060">
    <property type="protein sequence ID" value="WNY24992.1"/>
    <property type="molecule type" value="Genomic_DNA"/>
</dbReference>
<keyword evidence="2" id="KW-1185">Reference proteome</keyword>
<reference evidence="1 2" key="1">
    <citation type="submission" date="2023-07" db="EMBL/GenBank/DDBJ databases">
        <title>Closed genoem sequence of Methanosarcinaceae archaeon Ac7.</title>
        <authorList>
            <person name="Poehlein A."/>
            <person name="Protasov E."/>
            <person name="Platt K."/>
            <person name="Reeh H."/>
            <person name="Daniel R."/>
            <person name="Brune A."/>
        </authorList>
    </citation>
    <scope>NUCLEOTIDE SEQUENCE [LARGE SCALE GENOMIC DNA]</scope>
    <source>
        <strain evidence="1 2">Ac7</strain>
    </source>
</reference>
<protein>
    <submittedName>
        <fullName evidence="1">Uncharacterized protein</fullName>
    </submittedName>
</protein>
<name>A0AA96VE55_9EURY</name>
<evidence type="ECO:0000313" key="1">
    <source>
        <dbReference type="EMBL" id="WNY24992.1"/>
    </source>
</evidence>
<dbReference type="AlphaFoldDB" id="A0AA96VE55"/>
<dbReference type="RefSeq" id="WP_338103045.1">
    <property type="nucleotide sequence ID" value="NZ_CP131060.1"/>
</dbReference>